<sequence>MLGKLLKYELKSTAKFFVPMYIAILAITTLNSIFIRKDVFIEAQGIINMVIGGLFIAITTLTIVIIVKRFKKNLLGDEGYLMFTLPVNTSSLILSKYISALIWVLLTIIVSSMSIIIYSNALFTDIGGLFGDGTIFSINSIMISGKQLVKNNQDIIIIFSTIGLILSGISIVVFVIYNSIAIAELPIFTKHKTVVSITLFFVIGKIISIIYDFINNIAIPINISNLEFIQAFTKVTTIGILQNIFIVIILFISLNYTLSKKLNLD</sequence>
<dbReference type="PATRIC" id="fig|1629550.3.peg.3518"/>
<feature type="transmembrane region" description="Helical" evidence="1">
    <location>
        <begin position="12"/>
        <end position="34"/>
    </location>
</feature>
<name>A0A0M3DLK8_9FIRM</name>
<comment type="caution">
    <text evidence="2">The sequence shown here is derived from an EMBL/GenBank/DDBJ whole genome shotgun (WGS) entry which is preliminary data.</text>
</comment>
<keyword evidence="1" id="KW-0812">Transmembrane</keyword>
<evidence type="ECO:0000313" key="3">
    <source>
        <dbReference type="Proteomes" id="UP000034407"/>
    </source>
</evidence>
<dbReference type="AlphaFoldDB" id="A0A0M3DLK8"/>
<organism evidence="2 3">
    <name type="scientific">Paraclostridium benzoelyticum</name>
    <dbReference type="NCBI Taxonomy" id="1629550"/>
    <lineage>
        <taxon>Bacteria</taxon>
        <taxon>Bacillati</taxon>
        <taxon>Bacillota</taxon>
        <taxon>Clostridia</taxon>
        <taxon>Peptostreptococcales</taxon>
        <taxon>Peptostreptococcaceae</taxon>
        <taxon>Paraclostridium</taxon>
    </lineage>
</organism>
<feature type="transmembrane region" description="Helical" evidence="1">
    <location>
        <begin position="155"/>
        <end position="182"/>
    </location>
</feature>
<dbReference type="OrthoDB" id="9816138at2"/>
<feature type="transmembrane region" description="Helical" evidence="1">
    <location>
        <begin position="235"/>
        <end position="258"/>
    </location>
</feature>
<protein>
    <recommendedName>
        <fullName evidence="4">ABC transporter permease</fullName>
    </recommendedName>
</protein>
<feature type="transmembrane region" description="Helical" evidence="1">
    <location>
        <begin position="126"/>
        <end position="143"/>
    </location>
</feature>
<evidence type="ECO:0000256" key="1">
    <source>
        <dbReference type="SAM" id="Phobius"/>
    </source>
</evidence>
<accession>A0A0M3DLK8</accession>
<dbReference type="EMBL" id="LBBT01000088">
    <property type="protein sequence ID" value="KKY02277.1"/>
    <property type="molecule type" value="Genomic_DNA"/>
</dbReference>
<gene>
    <name evidence="2" type="ORF">VN21_04075</name>
</gene>
<proteinExistence type="predicted"/>
<keyword evidence="1" id="KW-1133">Transmembrane helix</keyword>
<feature type="transmembrane region" description="Helical" evidence="1">
    <location>
        <begin position="194"/>
        <end position="214"/>
    </location>
</feature>
<reference evidence="2 3" key="1">
    <citation type="submission" date="2015-04" db="EMBL/GenBank/DDBJ databases">
        <title>Microcin producing Clostridium sp. JC272T.</title>
        <authorList>
            <person name="Jyothsna T."/>
            <person name="Sasikala C."/>
            <person name="Ramana C."/>
        </authorList>
    </citation>
    <scope>NUCLEOTIDE SEQUENCE [LARGE SCALE GENOMIC DNA]</scope>
    <source>
        <strain evidence="2 3">JC272</strain>
    </source>
</reference>
<keyword evidence="3" id="KW-1185">Reference proteome</keyword>
<evidence type="ECO:0008006" key="4">
    <source>
        <dbReference type="Google" id="ProtNLM"/>
    </source>
</evidence>
<feature type="transmembrane region" description="Helical" evidence="1">
    <location>
        <begin position="46"/>
        <end position="67"/>
    </location>
</feature>
<keyword evidence="1" id="KW-0472">Membrane</keyword>
<evidence type="ECO:0000313" key="2">
    <source>
        <dbReference type="EMBL" id="KKY02277.1"/>
    </source>
</evidence>
<dbReference type="RefSeq" id="WP_046822168.1">
    <property type="nucleotide sequence ID" value="NZ_LBBT01000088.1"/>
</dbReference>
<dbReference type="Proteomes" id="UP000034407">
    <property type="component" value="Unassembled WGS sequence"/>
</dbReference>
<feature type="transmembrane region" description="Helical" evidence="1">
    <location>
        <begin position="100"/>
        <end position="120"/>
    </location>
</feature>